<dbReference type="InterPro" id="IPR014016">
    <property type="entry name" value="UvrD-like_ATP-bd"/>
</dbReference>
<evidence type="ECO:0000256" key="2">
    <source>
        <dbReference type="ARBA" id="ARBA00022741"/>
    </source>
</evidence>
<keyword evidence="6" id="KW-0238">DNA-binding</keyword>
<dbReference type="Pfam" id="PF00580">
    <property type="entry name" value="UvrD-helicase"/>
    <property type="match status" value="1"/>
</dbReference>
<keyword evidence="3 12" id="KW-0378">Hydrolase</keyword>
<reference evidence="15" key="1">
    <citation type="submission" date="2020-10" db="EMBL/GenBank/DDBJ databases">
        <authorList>
            <person name="Gilroy R."/>
        </authorList>
    </citation>
    <scope>NUCLEOTIDE SEQUENCE</scope>
    <source>
        <strain evidence="15">15467</strain>
    </source>
</reference>
<dbReference type="InterPro" id="IPR027417">
    <property type="entry name" value="P-loop_NTPase"/>
</dbReference>
<dbReference type="Gene3D" id="1.10.10.160">
    <property type="match status" value="1"/>
</dbReference>
<comment type="catalytic activity">
    <reaction evidence="11">
        <text>ATP + H2O = ADP + phosphate + H(+)</text>
        <dbReference type="Rhea" id="RHEA:13065"/>
        <dbReference type="ChEBI" id="CHEBI:15377"/>
        <dbReference type="ChEBI" id="CHEBI:15378"/>
        <dbReference type="ChEBI" id="CHEBI:30616"/>
        <dbReference type="ChEBI" id="CHEBI:43474"/>
        <dbReference type="ChEBI" id="CHEBI:456216"/>
        <dbReference type="EC" id="5.6.2.4"/>
    </reaction>
</comment>
<dbReference type="PANTHER" id="PTHR11070:SF2">
    <property type="entry name" value="ATP-DEPENDENT DNA HELICASE SRS2"/>
    <property type="match status" value="1"/>
</dbReference>
<evidence type="ECO:0000256" key="11">
    <source>
        <dbReference type="ARBA" id="ARBA00048988"/>
    </source>
</evidence>
<protein>
    <recommendedName>
        <fullName evidence="9">DNA 3'-5' helicase</fullName>
        <ecNumber evidence="9">5.6.2.4</ecNumber>
    </recommendedName>
    <alternativeName>
        <fullName evidence="10">DNA 3'-5' helicase II</fullName>
    </alternativeName>
</protein>
<dbReference type="Gene3D" id="3.40.50.300">
    <property type="entry name" value="P-loop containing nucleotide triphosphate hydrolases"/>
    <property type="match status" value="2"/>
</dbReference>
<dbReference type="PANTHER" id="PTHR11070">
    <property type="entry name" value="UVRD / RECB / PCRA DNA HELICASE FAMILY MEMBER"/>
    <property type="match status" value="1"/>
</dbReference>
<dbReference type="EC" id="5.6.2.4" evidence="9"/>
<evidence type="ECO:0000256" key="8">
    <source>
        <dbReference type="ARBA" id="ARBA00034617"/>
    </source>
</evidence>
<dbReference type="GO" id="GO:0005829">
    <property type="term" value="C:cytosol"/>
    <property type="evidence" value="ECO:0007669"/>
    <property type="project" value="TreeGrafter"/>
</dbReference>
<feature type="domain" description="UvrD-like helicase C-terminal" evidence="14">
    <location>
        <begin position="296"/>
        <end position="588"/>
    </location>
</feature>
<dbReference type="Proteomes" id="UP000823635">
    <property type="component" value="Unassembled WGS sequence"/>
</dbReference>
<dbReference type="InterPro" id="IPR013986">
    <property type="entry name" value="DExx_box_DNA_helicase_dom_sf"/>
</dbReference>
<dbReference type="InterPro" id="IPR014017">
    <property type="entry name" value="DNA_helicase_UvrD-like_C"/>
</dbReference>
<dbReference type="PROSITE" id="PS51217">
    <property type="entry name" value="UVRD_HELICASE_CTER"/>
    <property type="match status" value="1"/>
</dbReference>
<dbReference type="AlphaFoldDB" id="A0A9D9DII1"/>
<evidence type="ECO:0000259" key="13">
    <source>
        <dbReference type="PROSITE" id="PS51198"/>
    </source>
</evidence>
<dbReference type="EMBL" id="JADINB010000006">
    <property type="protein sequence ID" value="MBO8428357.1"/>
    <property type="molecule type" value="Genomic_DNA"/>
</dbReference>
<dbReference type="GO" id="GO:0005524">
    <property type="term" value="F:ATP binding"/>
    <property type="evidence" value="ECO:0007669"/>
    <property type="project" value="UniProtKB-UniRule"/>
</dbReference>
<feature type="binding site" evidence="12">
    <location>
        <begin position="31"/>
        <end position="38"/>
    </location>
    <ligand>
        <name>ATP</name>
        <dbReference type="ChEBI" id="CHEBI:30616"/>
    </ligand>
</feature>
<dbReference type="SUPFAM" id="SSF52540">
    <property type="entry name" value="P-loop containing nucleoside triphosphate hydrolases"/>
    <property type="match status" value="1"/>
</dbReference>
<comment type="catalytic activity">
    <reaction evidence="8">
        <text>Couples ATP hydrolysis with the unwinding of duplex DNA by translocating in the 3'-5' direction.</text>
        <dbReference type="EC" id="5.6.2.4"/>
    </reaction>
</comment>
<evidence type="ECO:0000313" key="15">
    <source>
        <dbReference type="EMBL" id="MBO8428357.1"/>
    </source>
</evidence>
<gene>
    <name evidence="15" type="ORF">IAC68_00275</name>
</gene>
<dbReference type="Pfam" id="PF21196">
    <property type="entry name" value="PcrA_UvrD_tudor"/>
    <property type="match status" value="1"/>
</dbReference>
<comment type="caution">
    <text evidence="15">The sequence shown here is derived from an EMBL/GenBank/DDBJ whole genome shotgun (WGS) entry which is preliminary data.</text>
</comment>
<evidence type="ECO:0000256" key="5">
    <source>
        <dbReference type="ARBA" id="ARBA00022840"/>
    </source>
</evidence>
<dbReference type="GO" id="GO:0033202">
    <property type="term" value="C:DNA helicase complex"/>
    <property type="evidence" value="ECO:0007669"/>
    <property type="project" value="TreeGrafter"/>
</dbReference>
<reference evidence="15" key="2">
    <citation type="journal article" date="2021" name="PeerJ">
        <title>Extensive microbial diversity within the chicken gut microbiome revealed by metagenomics and culture.</title>
        <authorList>
            <person name="Gilroy R."/>
            <person name="Ravi A."/>
            <person name="Getino M."/>
            <person name="Pursley I."/>
            <person name="Horton D.L."/>
            <person name="Alikhan N.F."/>
            <person name="Baker D."/>
            <person name="Gharbi K."/>
            <person name="Hall N."/>
            <person name="Watson M."/>
            <person name="Adriaenssens E.M."/>
            <person name="Foster-Nyarko E."/>
            <person name="Jarju S."/>
            <person name="Secka A."/>
            <person name="Antonio M."/>
            <person name="Oren A."/>
            <person name="Chaudhuri R.R."/>
            <person name="La Ragione R."/>
            <person name="Hildebrand F."/>
            <person name="Pallen M.J."/>
        </authorList>
    </citation>
    <scope>NUCLEOTIDE SEQUENCE</scope>
    <source>
        <strain evidence="15">15467</strain>
    </source>
</reference>
<keyword evidence="7" id="KW-0413">Isomerase</keyword>
<evidence type="ECO:0000256" key="3">
    <source>
        <dbReference type="ARBA" id="ARBA00022801"/>
    </source>
</evidence>
<evidence type="ECO:0000256" key="1">
    <source>
        <dbReference type="ARBA" id="ARBA00009922"/>
    </source>
</evidence>
<evidence type="ECO:0000256" key="6">
    <source>
        <dbReference type="ARBA" id="ARBA00023125"/>
    </source>
</evidence>
<dbReference type="Pfam" id="PF13361">
    <property type="entry name" value="UvrD_C"/>
    <property type="match status" value="1"/>
</dbReference>
<dbReference type="GO" id="GO:0003677">
    <property type="term" value="F:DNA binding"/>
    <property type="evidence" value="ECO:0007669"/>
    <property type="project" value="UniProtKB-KW"/>
</dbReference>
<comment type="similarity">
    <text evidence="1">Belongs to the helicase family. UvrD subfamily.</text>
</comment>
<evidence type="ECO:0000256" key="12">
    <source>
        <dbReference type="PROSITE-ProRule" id="PRU00560"/>
    </source>
</evidence>
<dbReference type="GO" id="GO:0016787">
    <property type="term" value="F:hydrolase activity"/>
    <property type="evidence" value="ECO:0007669"/>
    <property type="project" value="UniProtKB-UniRule"/>
</dbReference>
<evidence type="ECO:0000259" key="14">
    <source>
        <dbReference type="PROSITE" id="PS51217"/>
    </source>
</evidence>
<keyword evidence="4 12" id="KW-0347">Helicase</keyword>
<proteinExistence type="inferred from homology"/>
<evidence type="ECO:0000313" key="16">
    <source>
        <dbReference type="Proteomes" id="UP000823635"/>
    </source>
</evidence>
<organism evidence="15 16">
    <name type="scientific">Candidatus Egerieousia excrementavium</name>
    <dbReference type="NCBI Taxonomy" id="2840778"/>
    <lineage>
        <taxon>Bacteria</taxon>
        <taxon>Pseudomonadati</taxon>
        <taxon>Bacteroidota</taxon>
        <taxon>Bacteroidia</taxon>
        <taxon>Bacteroidales</taxon>
        <taxon>Candidatus Egerieousia</taxon>
    </lineage>
</organism>
<sequence length="768" mass="86738">MNNADSTIFDGLNTEQRAAVDNISGPSLIIAGAGSGKTRVLTCKIARILQEGYAPESVLALTFTNKASREMKERISAIVGYRASRRLWMGTFHSIFIRFLREEAELLGFPSSFTIYDTSDSRNLIKSCVRELQLDDKIYKPAEVHSRISLAKNNLVTADAYASSGTILQNDAAARKPRICDIYRLYAKKCKAAAAMDFDDILLYTNILFRDFPQALERISERFRFILVDEYQDTNYAQYLIVKKLARRHENITVVGDDSQSIYAFRGARIENILNFRKDYPQAAEYKLERNYRSTQTIVNAANSLISKNSMRLNKECFSEEEIGDKIELINAFTEQEEGLLVAASIQNCMYSEHVPYSSFAILYRTNAQSRTMEEALRKRNIPYKIYAGHSFYERAEVKDMMAYLKYVQNEKDDESFKRIVNFPARGIGATTLSRLAEAARESGFCYARTIKEVNLEEAGIKSATVEKLKRFVSDMEQIRQELPHVTAYDAACSIDQKFAIIANMRSDTSLEGQSRLENVAELFNSIKEFVEDGQKEYESMAAEGYQVPLVTLDMYLENVSLISDLDTGDDEQDRNKVSLMTVHSSKGLEFEYVYIVGMEENLFPSSSGFISEEELEEERRLFYVALTRAQKGVKLSFAHSRMKWGSHVNNSPSRFIKEIDGRYILNPLTDFQTLSGQASRGAEPSAIFSRRPSPVRRVAAASGNADGFKASPSDKIAAGQMVEHSVFGIGKVVSVDGDPLSRKAVVDFQECGRKTLLLKFAKIRILE</sequence>
<dbReference type="GO" id="GO:0000725">
    <property type="term" value="P:recombinational repair"/>
    <property type="evidence" value="ECO:0007669"/>
    <property type="project" value="TreeGrafter"/>
</dbReference>
<evidence type="ECO:0000256" key="7">
    <source>
        <dbReference type="ARBA" id="ARBA00023235"/>
    </source>
</evidence>
<dbReference type="InterPro" id="IPR000212">
    <property type="entry name" value="DNA_helicase_UvrD/REP"/>
</dbReference>
<keyword evidence="2 12" id="KW-0547">Nucleotide-binding</keyword>
<evidence type="ECO:0000256" key="9">
    <source>
        <dbReference type="ARBA" id="ARBA00034808"/>
    </source>
</evidence>
<dbReference type="Gene3D" id="1.10.486.10">
    <property type="entry name" value="PCRA, domain 4"/>
    <property type="match status" value="1"/>
</dbReference>
<dbReference type="GO" id="GO:0043138">
    <property type="term" value="F:3'-5' DNA helicase activity"/>
    <property type="evidence" value="ECO:0007669"/>
    <property type="project" value="UniProtKB-EC"/>
</dbReference>
<accession>A0A9D9DII1</accession>
<keyword evidence="5 12" id="KW-0067">ATP-binding</keyword>
<evidence type="ECO:0000256" key="4">
    <source>
        <dbReference type="ARBA" id="ARBA00022806"/>
    </source>
</evidence>
<dbReference type="PROSITE" id="PS51198">
    <property type="entry name" value="UVRD_HELICASE_ATP_BIND"/>
    <property type="match status" value="1"/>
</dbReference>
<dbReference type="CDD" id="cd17932">
    <property type="entry name" value="DEXQc_UvrD"/>
    <property type="match status" value="1"/>
</dbReference>
<name>A0A9D9DII1_9BACT</name>
<evidence type="ECO:0000256" key="10">
    <source>
        <dbReference type="ARBA" id="ARBA00034923"/>
    </source>
</evidence>
<feature type="domain" description="UvrD-like helicase ATP-binding" evidence="13">
    <location>
        <begin position="10"/>
        <end position="295"/>
    </location>
</feature>